<keyword evidence="5" id="KW-1185">Reference proteome</keyword>
<feature type="compositionally biased region" description="Basic and acidic residues" evidence="3">
    <location>
        <begin position="450"/>
        <end position="470"/>
    </location>
</feature>
<accession>A0A0B2UYB2</accession>
<dbReference type="EMBL" id="JPKZ01003048">
    <property type="protein sequence ID" value="KHN73820.1"/>
    <property type="molecule type" value="Genomic_DNA"/>
</dbReference>
<dbReference type="GO" id="GO:0000398">
    <property type="term" value="P:mRNA splicing, via spliceosome"/>
    <property type="evidence" value="ECO:0007669"/>
    <property type="project" value="TreeGrafter"/>
</dbReference>
<comment type="caution">
    <text evidence="4">The sequence shown here is derived from an EMBL/GenBank/DDBJ whole genome shotgun (WGS) entry which is preliminary data.</text>
</comment>
<evidence type="ECO:0000256" key="1">
    <source>
        <dbReference type="ARBA" id="ARBA00011069"/>
    </source>
</evidence>
<evidence type="ECO:0000313" key="4">
    <source>
        <dbReference type="EMBL" id="KHN73820.1"/>
    </source>
</evidence>
<name>A0A0B2UYB2_TOXCA</name>
<dbReference type="PANTHER" id="PTHR31809:SF0">
    <property type="entry name" value="BUD13 HOMOLOG"/>
    <property type="match status" value="1"/>
</dbReference>
<dbReference type="GO" id="GO:0003723">
    <property type="term" value="F:RNA binding"/>
    <property type="evidence" value="ECO:0007669"/>
    <property type="project" value="TreeGrafter"/>
</dbReference>
<dbReference type="OMA" id="LHEKDPM"/>
<feature type="region of interest" description="Disordered" evidence="3">
    <location>
        <begin position="581"/>
        <end position="600"/>
    </location>
</feature>
<dbReference type="InterPro" id="IPR018609">
    <property type="entry name" value="Bud13"/>
</dbReference>
<feature type="region of interest" description="Disordered" evidence="3">
    <location>
        <begin position="56"/>
        <end position="394"/>
    </location>
</feature>
<reference evidence="4 5" key="1">
    <citation type="submission" date="2014-11" db="EMBL/GenBank/DDBJ databases">
        <title>Genetic blueprint of the zoonotic pathogen Toxocara canis.</title>
        <authorList>
            <person name="Zhu X.-Q."/>
            <person name="Korhonen P.K."/>
            <person name="Cai H."/>
            <person name="Young N.D."/>
            <person name="Nejsum P."/>
            <person name="von Samson-Himmelstjerna G."/>
            <person name="Boag P.R."/>
            <person name="Tan P."/>
            <person name="Li Q."/>
            <person name="Min J."/>
            <person name="Yang Y."/>
            <person name="Wang X."/>
            <person name="Fang X."/>
            <person name="Hall R.S."/>
            <person name="Hofmann A."/>
            <person name="Sternberg P.W."/>
            <person name="Jex A.R."/>
            <person name="Gasser R.B."/>
        </authorList>
    </citation>
    <scope>NUCLEOTIDE SEQUENCE [LARGE SCALE GENOMIC DNA]</scope>
    <source>
        <strain evidence="4">PN_DK_2014</strain>
    </source>
</reference>
<evidence type="ECO:0000256" key="3">
    <source>
        <dbReference type="SAM" id="MobiDB-lite"/>
    </source>
</evidence>
<evidence type="ECO:0000313" key="5">
    <source>
        <dbReference type="Proteomes" id="UP000031036"/>
    </source>
</evidence>
<evidence type="ECO:0000256" key="2">
    <source>
        <dbReference type="ARBA" id="ARBA00014454"/>
    </source>
</evidence>
<feature type="compositionally biased region" description="Basic and acidic residues" evidence="3">
    <location>
        <begin position="103"/>
        <end position="122"/>
    </location>
</feature>
<comment type="similarity">
    <text evidence="1">Belongs to the CWC26 family.</text>
</comment>
<feature type="compositionally biased region" description="Basic and acidic residues" evidence="3">
    <location>
        <begin position="346"/>
        <end position="368"/>
    </location>
</feature>
<organism evidence="4 5">
    <name type="scientific">Toxocara canis</name>
    <name type="common">Canine roundworm</name>
    <dbReference type="NCBI Taxonomy" id="6265"/>
    <lineage>
        <taxon>Eukaryota</taxon>
        <taxon>Metazoa</taxon>
        <taxon>Ecdysozoa</taxon>
        <taxon>Nematoda</taxon>
        <taxon>Chromadorea</taxon>
        <taxon>Rhabditida</taxon>
        <taxon>Spirurina</taxon>
        <taxon>Ascaridomorpha</taxon>
        <taxon>Ascaridoidea</taxon>
        <taxon>Toxocaridae</taxon>
        <taxon>Toxocara</taxon>
    </lineage>
</organism>
<proteinExistence type="inferred from homology"/>
<dbReference type="OrthoDB" id="6022at2759"/>
<dbReference type="GO" id="GO:0070274">
    <property type="term" value="C:RES complex"/>
    <property type="evidence" value="ECO:0007669"/>
    <property type="project" value="TreeGrafter"/>
</dbReference>
<dbReference type="InterPro" id="IPR051112">
    <property type="entry name" value="CWC26_splicing_factor"/>
</dbReference>
<protein>
    <recommendedName>
        <fullName evidence="2">BUD13 homolog</fullName>
    </recommendedName>
</protein>
<feature type="region of interest" description="Disordered" evidence="3">
    <location>
        <begin position="441"/>
        <end position="470"/>
    </location>
</feature>
<feature type="compositionally biased region" description="Basic and acidic residues" evidence="3">
    <location>
        <begin position="139"/>
        <end position="152"/>
    </location>
</feature>
<feature type="region of interest" description="Disordered" evidence="3">
    <location>
        <begin position="1"/>
        <end position="44"/>
    </location>
</feature>
<dbReference type="STRING" id="6265.A0A0B2UYB2"/>
<feature type="compositionally biased region" description="Basic and acidic residues" evidence="3">
    <location>
        <begin position="164"/>
        <end position="189"/>
    </location>
</feature>
<dbReference type="Proteomes" id="UP000031036">
    <property type="component" value="Unassembled WGS sequence"/>
</dbReference>
<feature type="compositionally biased region" description="Basic and acidic residues" evidence="3">
    <location>
        <begin position="228"/>
        <end position="250"/>
    </location>
</feature>
<dbReference type="PANTHER" id="PTHR31809">
    <property type="entry name" value="BUD13 HOMOLOG"/>
    <property type="match status" value="1"/>
</dbReference>
<dbReference type="Pfam" id="PF09736">
    <property type="entry name" value="Bud13"/>
    <property type="match status" value="1"/>
</dbReference>
<sequence>MATSVESKSAREEYLKRYLSGPSNSDAGGKKKKKKKKESKTALGMKIVEDDAFIAVAPETSNVPSDEDDREDLRREIEISSKLAETVPKFRKGTFQEVAEDSNDVKRRHDSSSSDESVEGRSRVGPSDSVSHKTKRHKHSDDKTSPRSRADSNSDFSPKRRSQKRSDHAMSSKRRNESDLSPKPQDAKNFDCGLSPGRRCSKESEDDLSPRRRKRYKSNASPRRTQRRHDSDSDLSPRRNRRHDSSDVCSRKVQRCQDSLLKLSPKRRRRHGADVDQRNSDLDSDLSPVRRRRNDSGDVPRNQQRLDASDGDLSSIRKQTQDYDEDIARRRRGRNDSDSDLSPVRRRNDSDSDPSLDRRRTTDNREGSLLKVIPNKTRRHERSEDRIESDEQERLSKTLDGKVAGLQPASALHHEMQKLREKENKVFENLVAEVSGRNAATVHRSKMTGKGRETREDKEKKEREAKKQQELEEKYQQWNKGVRQIKQRAEILDEMARIVKGNFTRHADDEAMNEHMKGILLAEDPMLEHVKKKKLKTEMKTGTVYPTYKGGWPPNRFSIPPGYRWDGVDRSNGFEARIAQTTNRRKAEEREYYQNISKYE</sequence>
<feature type="compositionally biased region" description="Basic and acidic residues" evidence="3">
    <location>
        <begin position="272"/>
        <end position="281"/>
    </location>
</feature>
<dbReference type="AlphaFoldDB" id="A0A0B2UYB2"/>
<dbReference type="GO" id="GO:0005684">
    <property type="term" value="C:U2-type spliceosomal complex"/>
    <property type="evidence" value="ECO:0007669"/>
    <property type="project" value="TreeGrafter"/>
</dbReference>
<gene>
    <name evidence="4" type="primary">R08D7.1</name>
    <name evidence="4" type="ORF">Tcan_11294</name>
</gene>